<reference evidence="4" key="1">
    <citation type="submission" date="2018-05" db="EMBL/GenBank/DDBJ databases">
        <authorList>
            <person name="Lanie J.A."/>
            <person name="Ng W.-L."/>
            <person name="Kazmierczak K.M."/>
            <person name="Andrzejewski T.M."/>
            <person name="Davidsen T.M."/>
            <person name="Wayne K.J."/>
            <person name="Tettelin H."/>
            <person name="Glass J.I."/>
            <person name="Rusch D."/>
            <person name="Podicherti R."/>
            <person name="Tsui H.-C.T."/>
            <person name="Winkler M.E."/>
        </authorList>
    </citation>
    <scope>NUCLEOTIDE SEQUENCE</scope>
</reference>
<feature type="domain" description="Carbamoyltransferase C-terminal" evidence="3">
    <location>
        <begin position="327"/>
        <end position="396"/>
    </location>
</feature>
<evidence type="ECO:0000256" key="1">
    <source>
        <dbReference type="ARBA" id="ARBA00006129"/>
    </source>
</evidence>
<sequence>MRILGISEGSHDACWALIENGRILEAHHAERHSRIKNDKWLNPDLLPEADVIVGHQFLDKVNERRKWAGQKPMKRNIIPDVEYNHHETHAWAGWATAPFDDCDILTMDAVGEWDTSTVHEVRNGNWKKTFGMKFPKSYGMPYSHVTSLLGYKPMQDEYITMAMAAYGARYDIPKVEVPGGRPPPDNKFVLQKFHRHNLSPLFQGSCDSGTHYIFQPRYQKDHVKDHKGSKQEKRNLARNIQEHYEFYFLMLIEKYCHHKNLIIMGGCALNCVANTKVEGKNIWIMPNPGDGGSALGAAARHYGKKLKWEGPYLGTEVPRMNPQKIVDELLNKGIAAVCSGKAEFGPRALGNRSILAYPRGEITKLDIDKLKHRREQWRPFAPAILAEHYDEYFKGHSSK</sequence>
<dbReference type="EMBL" id="UINC01054686">
    <property type="protein sequence ID" value="SVB72686.1"/>
    <property type="molecule type" value="Genomic_DNA"/>
</dbReference>
<evidence type="ECO:0008006" key="5">
    <source>
        <dbReference type="Google" id="ProtNLM"/>
    </source>
</evidence>
<dbReference type="CDD" id="cd24033">
    <property type="entry name" value="ASKHA_NBD_NodU_CmcH-like_N"/>
    <property type="match status" value="1"/>
</dbReference>
<dbReference type="PANTHER" id="PTHR34847:SF1">
    <property type="entry name" value="NODULATION PROTEIN U"/>
    <property type="match status" value="1"/>
</dbReference>
<feature type="domain" description="Carbamoyltransferase" evidence="2">
    <location>
        <begin position="51"/>
        <end position="298"/>
    </location>
</feature>
<dbReference type="Gene3D" id="3.30.420.40">
    <property type="match status" value="2"/>
</dbReference>
<evidence type="ECO:0000259" key="3">
    <source>
        <dbReference type="Pfam" id="PF16861"/>
    </source>
</evidence>
<dbReference type="InterPro" id="IPR038152">
    <property type="entry name" value="Carbam_trans_C_sf"/>
</dbReference>
<dbReference type="Gene3D" id="3.90.870.20">
    <property type="entry name" value="Carbamoyltransferase, C-terminal domain"/>
    <property type="match status" value="1"/>
</dbReference>
<dbReference type="SUPFAM" id="SSF53067">
    <property type="entry name" value="Actin-like ATPase domain"/>
    <property type="match status" value="1"/>
</dbReference>
<dbReference type="InterPro" id="IPR031730">
    <property type="entry name" value="Carbam_trans_C"/>
</dbReference>
<dbReference type="InterPro" id="IPR051338">
    <property type="entry name" value="NodU/CmcH_Carbamoyltrnsfr"/>
</dbReference>
<dbReference type="InterPro" id="IPR003696">
    <property type="entry name" value="Carbtransf_dom"/>
</dbReference>
<dbReference type="InterPro" id="IPR043129">
    <property type="entry name" value="ATPase_NBD"/>
</dbReference>
<accession>A0A382GBR2</accession>
<dbReference type="GO" id="GO:0003824">
    <property type="term" value="F:catalytic activity"/>
    <property type="evidence" value="ECO:0007669"/>
    <property type="project" value="InterPro"/>
</dbReference>
<protein>
    <recommendedName>
        <fullName evidence="5">Carbamoyltransferase domain-containing protein</fullName>
    </recommendedName>
</protein>
<feature type="non-terminal residue" evidence="4">
    <location>
        <position position="399"/>
    </location>
</feature>
<organism evidence="4">
    <name type="scientific">marine metagenome</name>
    <dbReference type="NCBI Taxonomy" id="408172"/>
    <lineage>
        <taxon>unclassified sequences</taxon>
        <taxon>metagenomes</taxon>
        <taxon>ecological metagenomes</taxon>
    </lineage>
</organism>
<proteinExistence type="inferred from homology"/>
<name>A0A382GBR2_9ZZZZ</name>
<dbReference type="Pfam" id="PF16861">
    <property type="entry name" value="Carbam_trans_C"/>
    <property type="match status" value="1"/>
</dbReference>
<dbReference type="Pfam" id="PF02543">
    <property type="entry name" value="Carbam_trans_N"/>
    <property type="match status" value="1"/>
</dbReference>
<dbReference type="PANTHER" id="PTHR34847">
    <property type="entry name" value="NODULATION PROTEIN U"/>
    <property type="match status" value="1"/>
</dbReference>
<evidence type="ECO:0000313" key="4">
    <source>
        <dbReference type="EMBL" id="SVB72686.1"/>
    </source>
</evidence>
<dbReference type="AlphaFoldDB" id="A0A382GBR2"/>
<comment type="similarity">
    <text evidence="1">Belongs to the NodU/CmcH family.</text>
</comment>
<gene>
    <name evidence="4" type="ORF">METZ01_LOCUS225540</name>
</gene>
<evidence type="ECO:0000259" key="2">
    <source>
        <dbReference type="Pfam" id="PF02543"/>
    </source>
</evidence>